<evidence type="ECO:0000313" key="1">
    <source>
        <dbReference type="EMBL" id="ARR74940.1"/>
    </source>
</evidence>
<evidence type="ECO:0008006" key="2">
    <source>
        <dbReference type="Google" id="ProtNLM"/>
    </source>
</evidence>
<organism evidence="1">
    <name type="scientific">Mimivirus AB-566-O17</name>
    <dbReference type="NCBI Taxonomy" id="1988039"/>
    <lineage>
        <taxon>Viruses</taxon>
        <taxon>Varidnaviria</taxon>
        <taxon>Bamfordvirae</taxon>
        <taxon>Nucleocytoviricota</taxon>
        <taxon>Megaviricetes</taxon>
        <taxon>Imitervirales</taxon>
        <taxon>Mimiviridae</taxon>
        <taxon>Megamimivirinae</taxon>
        <taxon>Mimivirus</taxon>
    </lineage>
</organism>
<sequence length="306" mass="36856">MYFDYTKEDTRDREKHLLDEVQSNSGVYFLKHSELNIIKFGSSYNVSERIKKHKRTFGESVIFLDNVIETTSYIVIESIVRQYSNTTFTDSSGYTHTEIIQFNDTEELKNIYRSIYKDIFNGLVPDSSKLDIQKEITKQKEIEIKQKEIETKQKEIVLQMNNETHKHNIEKMELDYKMKLDIEQRLEQREMDKLEMKAKLTLERIDFEHKLKSKPIKYQDQSQDQSQDQDNDIYVWCDINIFQDNSENVLRIESLFDIFDNKHLYKYKDFKKCVEMYFKRKYNNICAQHKINNGSRPRGYRGFTLK</sequence>
<reference evidence="1" key="1">
    <citation type="journal article" date="2017" name="ISME J.">
        <title>Genomic exploration of individual giant ocean viruses.</title>
        <authorList>
            <person name="Wilson W.H."/>
            <person name="Gilg I.C."/>
            <person name="Moniruzzaman M."/>
            <person name="Field E.K."/>
            <person name="Koren S."/>
            <person name="LeCleir G.R."/>
            <person name="Martinez Martinez J."/>
            <person name="Poulton N.J."/>
            <person name="Swan B.K."/>
            <person name="Stepanauskas R."/>
            <person name="Wilhelm S.W."/>
        </authorList>
    </citation>
    <scope>NUCLEOTIDE SEQUENCE</scope>
</reference>
<name>A0A1X9VNP8_9VIRU</name>
<protein>
    <recommendedName>
        <fullName evidence="2">GIY-YIG domain-containing protein</fullName>
    </recommendedName>
</protein>
<proteinExistence type="predicted"/>
<gene>
    <name evidence="1" type="ORF">SAGO17_0020</name>
</gene>
<accession>A0A1X9VNP8</accession>
<dbReference type="EMBL" id="KY565517">
    <property type="protein sequence ID" value="ARR74940.1"/>
    <property type="molecule type" value="Genomic_DNA"/>
</dbReference>